<keyword evidence="13" id="KW-0879">Wnt signaling pathway</keyword>
<dbReference type="GO" id="GO:0046872">
    <property type="term" value="F:metal ion binding"/>
    <property type="evidence" value="ECO:0007669"/>
    <property type="project" value="UniProtKB-UniRule"/>
</dbReference>
<evidence type="ECO:0000256" key="6">
    <source>
        <dbReference type="ARBA" id="ARBA00022723"/>
    </source>
</evidence>
<evidence type="ECO:0000313" key="14">
    <source>
        <dbReference type="EMBL" id="KAH9366192.1"/>
    </source>
</evidence>
<comment type="subcellular location">
    <subcellularLocation>
        <location evidence="13">Cell membrane</location>
        <topology evidence="13">Single-pass type I membrane protein</topology>
    </subcellularLocation>
    <subcellularLocation>
        <location evidence="2">Membrane</location>
        <topology evidence="2">Single-pass type I membrane protein</topology>
    </subcellularLocation>
</comment>
<dbReference type="InterPro" id="IPR040230">
    <property type="entry name" value="TIKI1/2-like"/>
</dbReference>
<evidence type="ECO:0000256" key="5">
    <source>
        <dbReference type="ARBA" id="ARBA00022692"/>
    </source>
</evidence>
<evidence type="ECO:0000256" key="3">
    <source>
        <dbReference type="ARBA" id="ARBA00008261"/>
    </source>
</evidence>
<dbReference type="EC" id="3.4.-.-" evidence="13"/>
<keyword evidence="13" id="KW-1003">Cell membrane</keyword>
<keyword evidence="9" id="KW-1133">Transmembrane helix</keyword>
<keyword evidence="12" id="KW-0325">Glycoprotein</keyword>
<dbReference type="OrthoDB" id="10040378at2759"/>
<evidence type="ECO:0000256" key="11">
    <source>
        <dbReference type="ARBA" id="ARBA00023136"/>
    </source>
</evidence>
<comment type="caution">
    <text evidence="14">The sequence shown here is derived from an EMBL/GenBank/DDBJ whole genome shotgun (WGS) entry which is preliminary data.</text>
</comment>
<dbReference type="PANTHER" id="PTHR31120">
    <property type="entry name" value="METALLOPROTEASE TIKI"/>
    <property type="match status" value="1"/>
</dbReference>
<dbReference type="Pfam" id="PF01963">
    <property type="entry name" value="TraB_PrgY_gumN"/>
    <property type="match status" value="1"/>
</dbReference>
<keyword evidence="4 13" id="KW-0645">Protease</keyword>
<accession>A0A9J6FV56</accession>
<dbReference type="GO" id="GO:0004222">
    <property type="term" value="F:metalloendopeptidase activity"/>
    <property type="evidence" value="ECO:0007669"/>
    <property type="project" value="UniProtKB-UniRule"/>
</dbReference>
<evidence type="ECO:0000256" key="10">
    <source>
        <dbReference type="ARBA" id="ARBA00023049"/>
    </source>
</evidence>
<dbReference type="PANTHER" id="PTHR31120:SF6">
    <property type="entry name" value="METALLOPROTEASE TIKI HOMOLOG"/>
    <property type="match status" value="1"/>
</dbReference>
<evidence type="ECO:0000256" key="4">
    <source>
        <dbReference type="ARBA" id="ARBA00022670"/>
    </source>
</evidence>
<evidence type="ECO:0000256" key="9">
    <source>
        <dbReference type="ARBA" id="ARBA00022989"/>
    </source>
</evidence>
<name>A0A9J6FV56_HAELO</name>
<evidence type="ECO:0000256" key="12">
    <source>
        <dbReference type="ARBA" id="ARBA00023180"/>
    </source>
</evidence>
<keyword evidence="10 13" id="KW-0482">Metalloprotease</keyword>
<keyword evidence="6 13" id="KW-0479">Metal-binding</keyword>
<dbReference type="GO" id="GO:0030178">
    <property type="term" value="P:negative regulation of Wnt signaling pathway"/>
    <property type="evidence" value="ECO:0007669"/>
    <property type="project" value="UniProtKB-UniRule"/>
</dbReference>
<dbReference type="AlphaFoldDB" id="A0A9J6FV56"/>
<evidence type="ECO:0000256" key="1">
    <source>
        <dbReference type="ARBA" id="ARBA00001941"/>
    </source>
</evidence>
<keyword evidence="5" id="KW-0812">Transmembrane</keyword>
<comment type="function">
    <text evidence="13">Metalloprotease that acts as a negative regulator of the Wnt signaling pathway.</text>
</comment>
<dbReference type="InterPro" id="IPR002816">
    <property type="entry name" value="TraB/PrgY/GumN_fam"/>
</dbReference>
<evidence type="ECO:0000256" key="2">
    <source>
        <dbReference type="ARBA" id="ARBA00004479"/>
    </source>
</evidence>
<sequence length="146" mass="16790">MQANLVLFALDQTLRQHERIRRGAQRSGGYNADDLIRHYNCGDLDAVVFSRDSAQVPPLANTSLRLSARELRLARDIDRYFRQELIYKRNHRMGDRVLRLLRANPGQSFFFAFGAGHFLGNNTVLDFVRQGGFDIEHIMATRSIPE</sequence>
<dbReference type="GO" id="GO:0006508">
    <property type="term" value="P:proteolysis"/>
    <property type="evidence" value="ECO:0007669"/>
    <property type="project" value="UniProtKB-KW"/>
</dbReference>
<evidence type="ECO:0000313" key="15">
    <source>
        <dbReference type="Proteomes" id="UP000821853"/>
    </source>
</evidence>
<comment type="similarity">
    <text evidence="3 13">Belongs to the TIKI family.</text>
</comment>
<keyword evidence="8 13" id="KW-0378">Hydrolase</keyword>
<reference evidence="14 15" key="1">
    <citation type="journal article" date="2020" name="Cell">
        <title>Large-Scale Comparative Analyses of Tick Genomes Elucidate Their Genetic Diversity and Vector Capacities.</title>
        <authorList>
            <consortium name="Tick Genome and Microbiome Consortium (TIGMIC)"/>
            <person name="Jia N."/>
            <person name="Wang J."/>
            <person name="Shi W."/>
            <person name="Du L."/>
            <person name="Sun Y."/>
            <person name="Zhan W."/>
            <person name="Jiang J.F."/>
            <person name="Wang Q."/>
            <person name="Zhang B."/>
            <person name="Ji P."/>
            <person name="Bell-Sakyi L."/>
            <person name="Cui X.M."/>
            <person name="Yuan T.T."/>
            <person name="Jiang B.G."/>
            <person name="Yang W.F."/>
            <person name="Lam T.T."/>
            <person name="Chang Q.C."/>
            <person name="Ding S.J."/>
            <person name="Wang X.J."/>
            <person name="Zhu J.G."/>
            <person name="Ruan X.D."/>
            <person name="Zhao L."/>
            <person name="Wei J.T."/>
            <person name="Ye R.Z."/>
            <person name="Que T.C."/>
            <person name="Du C.H."/>
            <person name="Zhou Y.H."/>
            <person name="Cheng J.X."/>
            <person name="Dai P.F."/>
            <person name="Guo W.B."/>
            <person name="Han X.H."/>
            <person name="Huang E.J."/>
            <person name="Li L.F."/>
            <person name="Wei W."/>
            <person name="Gao Y.C."/>
            <person name="Liu J.Z."/>
            <person name="Shao H.Z."/>
            <person name="Wang X."/>
            <person name="Wang C.C."/>
            <person name="Yang T.C."/>
            <person name="Huo Q.B."/>
            <person name="Li W."/>
            <person name="Chen H.Y."/>
            <person name="Chen S.E."/>
            <person name="Zhou L.G."/>
            <person name="Ni X.B."/>
            <person name="Tian J.H."/>
            <person name="Sheng Y."/>
            <person name="Liu T."/>
            <person name="Pan Y.S."/>
            <person name="Xia L.Y."/>
            <person name="Li J."/>
            <person name="Zhao F."/>
            <person name="Cao W.C."/>
        </authorList>
    </citation>
    <scope>NUCLEOTIDE SEQUENCE [LARGE SCALE GENOMIC DNA]</scope>
    <source>
        <strain evidence="14">HaeL-2018</strain>
    </source>
</reference>
<keyword evidence="7 13" id="KW-0732">Signal</keyword>
<keyword evidence="15" id="KW-1185">Reference proteome</keyword>
<protein>
    <recommendedName>
        <fullName evidence="13">Metalloprotease TIKI homolog</fullName>
        <ecNumber evidence="13">3.4.-.-</ecNumber>
    </recommendedName>
</protein>
<evidence type="ECO:0000256" key="13">
    <source>
        <dbReference type="RuleBase" id="RU369069"/>
    </source>
</evidence>
<gene>
    <name evidence="14" type="ORF">HPB48_004110</name>
</gene>
<dbReference type="EMBL" id="JABSTR010000004">
    <property type="protein sequence ID" value="KAH9366192.1"/>
    <property type="molecule type" value="Genomic_DNA"/>
</dbReference>
<comment type="cofactor">
    <cofactor evidence="13">
        <name>Mn(2+)</name>
        <dbReference type="ChEBI" id="CHEBI:29035"/>
    </cofactor>
    <cofactor evidence="13">
        <name>Co(2+)</name>
        <dbReference type="ChEBI" id="CHEBI:48828"/>
    </cofactor>
    <text evidence="13">Divalent metal cations. Mn(2+) or Co(2+).</text>
</comment>
<dbReference type="GO" id="GO:0005886">
    <property type="term" value="C:plasma membrane"/>
    <property type="evidence" value="ECO:0007669"/>
    <property type="project" value="UniProtKB-SubCell"/>
</dbReference>
<keyword evidence="11" id="KW-0472">Membrane</keyword>
<proteinExistence type="inferred from homology"/>
<evidence type="ECO:0000256" key="7">
    <source>
        <dbReference type="ARBA" id="ARBA00022729"/>
    </source>
</evidence>
<dbReference type="OMA" id="CRNITSA"/>
<organism evidence="14 15">
    <name type="scientific">Haemaphysalis longicornis</name>
    <name type="common">Bush tick</name>
    <dbReference type="NCBI Taxonomy" id="44386"/>
    <lineage>
        <taxon>Eukaryota</taxon>
        <taxon>Metazoa</taxon>
        <taxon>Ecdysozoa</taxon>
        <taxon>Arthropoda</taxon>
        <taxon>Chelicerata</taxon>
        <taxon>Arachnida</taxon>
        <taxon>Acari</taxon>
        <taxon>Parasitiformes</taxon>
        <taxon>Ixodida</taxon>
        <taxon>Ixodoidea</taxon>
        <taxon>Ixodidae</taxon>
        <taxon>Haemaphysalinae</taxon>
        <taxon>Haemaphysalis</taxon>
    </lineage>
</organism>
<dbReference type="GO" id="GO:0016055">
    <property type="term" value="P:Wnt signaling pathway"/>
    <property type="evidence" value="ECO:0007669"/>
    <property type="project" value="UniProtKB-KW"/>
</dbReference>
<evidence type="ECO:0000256" key="8">
    <source>
        <dbReference type="ARBA" id="ARBA00022801"/>
    </source>
</evidence>
<comment type="cofactor">
    <cofactor evidence="1">
        <name>Co(2+)</name>
        <dbReference type="ChEBI" id="CHEBI:48828"/>
    </cofactor>
</comment>
<dbReference type="Proteomes" id="UP000821853">
    <property type="component" value="Chromosome 2"/>
</dbReference>
<dbReference type="VEuPathDB" id="VectorBase:HLOH_065175"/>